<feature type="region of interest" description="Disordered" evidence="5">
    <location>
        <begin position="198"/>
        <end position="304"/>
    </location>
</feature>
<feature type="compositionally biased region" description="Acidic residues" evidence="5">
    <location>
        <begin position="200"/>
        <end position="229"/>
    </location>
</feature>
<keyword evidence="8" id="KW-1185">Reference proteome</keyword>
<comment type="similarity">
    <text evidence="2 4">Belongs to the MAK16 family.</text>
</comment>
<dbReference type="GO" id="GO:0042273">
    <property type="term" value="P:ribosomal large subunit biogenesis"/>
    <property type="evidence" value="ECO:0007669"/>
    <property type="project" value="UniProtKB-ARBA"/>
</dbReference>
<accession>A0ABD1LXA1</accession>
<name>A0ABD1LXA1_9FABA</name>
<evidence type="ECO:0000313" key="8">
    <source>
        <dbReference type="Proteomes" id="UP001603857"/>
    </source>
</evidence>
<evidence type="ECO:0000313" key="7">
    <source>
        <dbReference type="EMBL" id="KAL2328152.1"/>
    </source>
</evidence>
<dbReference type="EMBL" id="JBGMDY010000007">
    <property type="protein sequence ID" value="KAL2328152.1"/>
    <property type="molecule type" value="Genomic_DNA"/>
</dbReference>
<sequence>MQHDEVIWQVIRHNHCSFMAKITTGNFCRNPYNVTGVCNRSSCPLANSRYATIREDNGVFYLYMKTIERAHLMKDLWERVKLPRNYEKALEVIDKHLMYWPKLLIHKIKQRLTKMTQMRIRMRKLALKTREKIMTTPRKEKKREARREEKAEKAALLEKAIEKELLERLQKGVYKQSDIYNYPLEEYNKVLDMEKLQAADAEEDEEEPEIEYVEGYDELEEEEDMEDFGGLETLKSQGDYDDDENDASADDEEAEAVDPSIAKRKMALASKRLEKKALDSKSKKPRVIVEVEREDAGERQRVVQ</sequence>
<dbReference type="AlphaFoldDB" id="A0ABD1LXA1"/>
<feature type="domain" description="Ribosomal eL28/Mak16" evidence="6">
    <location>
        <begin position="6"/>
        <end position="118"/>
    </location>
</feature>
<dbReference type="InterPro" id="IPR006958">
    <property type="entry name" value="Mak16"/>
</dbReference>
<reference evidence="7 8" key="1">
    <citation type="submission" date="2024-08" db="EMBL/GenBank/DDBJ databases">
        <title>Insights into the chromosomal genome structure of Flemingia macrophylla.</title>
        <authorList>
            <person name="Ding Y."/>
            <person name="Zhao Y."/>
            <person name="Bi W."/>
            <person name="Wu M."/>
            <person name="Zhao G."/>
            <person name="Gong Y."/>
            <person name="Li W."/>
            <person name="Zhang P."/>
        </authorList>
    </citation>
    <scope>NUCLEOTIDE SEQUENCE [LARGE SCALE GENOMIC DNA]</scope>
    <source>
        <strain evidence="7">DYQJB</strain>
        <tissue evidence="7">Leaf</tissue>
    </source>
</reference>
<evidence type="ECO:0000256" key="3">
    <source>
        <dbReference type="ARBA" id="ARBA00023242"/>
    </source>
</evidence>
<protein>
    <recommendedName>
        <fullName evidence="4">Protein MAK16 homolog</fullName>
    </recommendedName>
</protein>
<dbReference type="PANTHER" id="PTHR23405">
    <property type="entry name" value="MAINTENANCE OF KILLER 16 MAK16 PROTEIN-RELATED"/>
    <property type="match status" value="1"/>
</dbReference>
<keyword evidence="3 4" id="KW-0539">Nucleus</keyword>
<dbReference type="PANTHER" id="PTHR23405:SF4">
    <property type="entry name" value="PROTEIN MAK16 HOMOLOG"/>
    <property type="match status" value="1"/>
</dbReference>
<dbReference type="Gene3D" id="3.30.390.110">
    <property type="match status" value="1"/>
</dbReference>
<gene>
    <name evidence="7" type="ORF">Fmac_021579</name>
</gene>
<evidence type="ECO:0000256" key="2">
    <source>
        <dbReference type="ARBA" id="ARBA00005514"/>
    </source>
</evidence>
<dbReference type="Pfam" id="PF01778">
    <property type="entry name" value="Ribosomal_L28e"/>
    <property type="match status" value="1"/>
</dbReference>
<evidence type="ECO:0000256" key="1">
    <source>
        <dbReference type="ARBA" id="ARBA00004123"/>
    </source>
</evidence>
<dbReference type="Proteomes" id="UP001603857">
    <property type="component" value="Unassembled WGS sequence"/>
</dbReference>
<dbReference type="PIRSF" id="PIRSF003352">
    <property type="entry name" value="MAK16"/>
    <property type="match status" value="1"/>
</dbReference>
<dbReference type="InterPro" id="IPR029004">
    <property type="entry name" value="Ribosomal_eL28/Mak16"/>
</dbReference>
<evidence type="ECO:0000259" key="6">
    <source>
        <dbReference type="Pfam" id="PF01778"/>
    </source>
</evidence>
<evidence type="ECO:0000256" key="5">
    <source>
        <dbReference type="SAM" id="MobiDB-lite"/>
    </source>
</evidence>
<dbReference type="GO" id="GO:0030684">
    <property type="term" value="C:preribosome"/>
    <property type="evidence" value="ECO:0007669"/>
    <property type="project" value="UniProtKB-ARBA"/>
</dbReference>
<organism evidence="7 8">
    <name type="scientific">Flemingia macrophylla</name>
    <dbReference type="NCBI Taxonomy" id="520843"/>
    <lineage>
        <taxon>Eukaryota</taxon>
        <taxon>Viridiplantae</taxon>
        <taxon>Streptophyta</taxon>
        <taxon>Embryophyta</taxon>
        <taxon>Tracheophyta</taxon>
        <taxon>Spermatophyta</taxon>
        <taxon>Magnoliopsida</taxon>
        <taxon>eudicotyledons</taxon>
        <taxon>Gunneridae</taxon>
        <taxon>Pentapetalae</taxon>
        <taxon>rosids</taxon>
        <taxon>fabids</taxon>
        <taxon>Fabales</taxon>
        <taxon>Fabaceae</taxon>
        <taxon>Papilionoideae</taxon>
        <taxon>50 kb inversion clade</taxon>
        <taxon>NPAAA clade</taxon>
        <taxon>indigoferoid/millettioid clade</taxon>
        <taxon>Phaseoleae</taxon>
        <taxon>Flemingia</taxon>
    </lineage>
</organism>
<comment type="subcellular location">
    <subcellularLocation>
        <location evidence="1">Nucleus</location>
    </subcellularLocation>
</comment>
<comment type="caution">
    <text evidence="7">The sequence shown here is derived from an EMBL/GenBank/DDBJ whole genome shotgun (WGS) entry which is preliminary data.</text>
</comment>
<feature type="compositionally biased region" description="Acidic residues" evidence="5">
    <location>
        <begin position="239"/>
        <end position="256"/>
    </location>
</feature>
<dbReference type="Pfam" id="PF04874">
    <property type="entry name" value="Mak16"/>
    <property type="match status" value="1"/>
</dbReference>
<proteinExistence type="inferred from homology"/>
<feature type="compositionally biased region" description="Basic and acidic residues" evidence="5">
    <location>
        <begin position="271"/>
        <end position="304"/>
    </location>
</feature>
<dbReference type="GO" id="GO:0005730">
    <property type="term" value="C:nucleolus"/>
    <property type="evidence" value="ECO:0007669"/>
    <property type="project" value="UniProtKB-UniRule"/>
</dbReference>
<dbReference type="FunFam" id="3.30.390.110:FF:000001">
    <property type="entry name" value="Protein MAK16 homolog"/>
    <property type="match status" value="1"/>
</dbReference>
<evidence type="ECO:0000256" key="4">
    <source>
        <dbReference type="PIRNR" id="PIRNR003352"/>
    </source>
</evidence>